<feature type="transmembrane region" description="Helical" evidence="6">
    <location>
        <begin position="37"/>
        <end position="70"/>
    </location>
</feature>
<feature type="transmembrane region" description="Helical" evidence="6">
    <location>
        <begin position="119"/>
        <end position="140"/>
    </location>
</feature>
<reference evidence="7 8" key="1">
    <citation type="submission" date="2022-03" db="EMBL/GenBank/DDBJ databases">
        <title>Novel taxa within the pig intestine.</title>
        <authorList>
            <person name="Wylensek D."/>
            <person name="Bishof K."/>
            <person name="Afrizal A."/>
            <person name="Clavel T."/>
        </authorList>
    </citation>
    <scope>NUCLEOTIDE SEQUENCE [LARGE SCALE GENOMIC DNA]</scope>
    <source>
        <strain evidence="7 8">CLA-KB-P66</strain>
    </source>
</reference>
<proteinExistence type="predicted"/>
<evidence type="ECO:0000256" key="3">
    <source>
        <dbReference type="ARBA" id="ARBA00022692"/>
    </source>
</evidence>
<dbReference type="CDD" id="cd16914">
    <property type="entry name" value="EcfT"/>
    <property type="match status" value="1"/>
</dbReference>
<keyword evidence="4 6" id="KW-1133">Transmembrane helix</keyword>
<name>A0ABU4WF79_9BACT</name>
<dbReference type="PANTHER" id="PTHR34857">
    <property type="entry name" value="SLL0384 PROTEIN"/>
    <property type="match status" value="1"/>
</dbReference>
<sequence length="263" mass="29440">MKDSADSIAFSIASMRELETFSASDSRFASIGASVKILASFVFILCVVSFGVYDLRVLLFFAFPAMLWIAVRPPAKIFFNRLLIVLPFVLFTGISNLIFDNSAVALPFGFEARGGAVSFFTLLCKAVLCVGAALFLVLTTPINAIAGGLRRFKLPCVLVLQTVLTLRYLEVMLDEAGRMHCAYSLRAPNLKGIKFSDWHKIAARLFLRSLDRAENIYSAMLCRGFCARKTMEFYKSKESFAEIAALVCFAFFCFFLRFSDWIF</sequence>
<evidence type="ECO:0000256" key="2">
    <source>
        <dbReference type="ARBA" id="ARBA00022475"/>
    </source>
</evidence>
<dbReference type="InterPro" id="IPR051611">
    <property type="entry name" value="ECF_transporter_component"/>
</dbReference>
<dbReference type="PANTHER" id="PTHR34857:SF2">
    <property type="entry name" value="SLL0384 PROTEIN"/>
    <property type="match status" value="1"/>
</dbReference>
<comment type="caution">
    <text evidence="7">The sequence shown here is derived from an EMBL/GenBank/DDBJ whole genome shotgun (WGS) entry which is preliminary data.</text>
</comment>
<evidence type="ECO:0000313" key="7">
    <source>
        <dbReference type="EMBL" id="MDX8415222.1"/>
    </source>
</evidence>
<evidence type="ECO:0000256" key="6">
    <source>
        <dbReference type="SAM" id="Phobius"/>
    </source>
</evidence>
<accession>A0ABU4WF79</accession>
<feature type="transmembrane region" description="Helical" evidence="6">
    <location>
        <begin position="239"/>
        <end position="258"/>
    </location>
</feature>
<keyword evidence="5 6" id="KW-0472">Membrane</keyword>
<evidence type="ECO:0000256" key="5">
    <source>
        <dbReference type="ARBA" id="ARBA00023136"/>
    </source>
</evidence>
<keyword evidence="2" id="KW-1003">Cell membrane</keyword>
<keyword evidence="8" id="KW-1185">Reference proteome</keyword>
<dbReference type="Proteomes" id="UP001275932">
    <property type="component" value="Unassembled WGS sequence"/>
</dbReference>
<organism evidence="7 8">
    <name type="scientific">Intestinicryptomonas porci</name>
    <dbReference type="NCBI Taxonomy" id="2926320"/>
    <lineage>
        <taxon>Bacteria</taxon>
        <taxon>Pseudomonadati</taxon>
        <taxon>Verrucomicrobiota</taxon>
        <taxon>Opitutia</taxon>
        <taxon>Opitutales</taxon>
        <taxon>Intestinicryptomonaceae</taxon>
        <taxon>Intestinicryptomonas</taxon>
    </lineage>
</organism>
<evidence type="ECO:0000256" key="1">
    <source>
        <dbReference type="ARBA" id="ARBA00004141"/>
    </source>
</evidence>
<dbReference type="Pfam" id="PF02361">
    <property type="entry name" value="CbiQ"/>
    <property type="match status" value="1"/>
</dbReference>
<dbReference type="RefSeq" id="WP_370396670.1">
    <property type="nucleotide sequence ID" value="NZ_JALBUT010000003.1"/>
</dbReference>
<feature type="transmembrane region" description="Helical" evidence="6">
    <location>
        <begin position="82"/>
        <end position="99"/>
    </location>
</feature>
<dbReference type="InterPro" id="IPR003339">
    <property type="entry name" value="ABC/ECF_trnsptr_transmembrane"/>
</dbReference>
<comment type="subcellular location">
    <subcellularLocation>
        <location evidence="1">Membrane</location>
        <topology evidence="1">Multi-pass membrane protein</topology>
    </subcellularLocation>
</comment>
<protein>
    <submittedName>
        <fullName evidence="7">Energy-coupling factor transporter transmembrane protein EcfT</fullName>
    </submittedName>
</protein>
<dbReference type="EMBL" id="JALBUT010000003">
    <property type="protein sequence ID" value="MDX8415222.1"/>
    <property type="molecule type" value="Genomic_DNA"/>
</dbReference>
<evidence type="ECO:0000256" key="4">
    <source>
        <dbReference type="ARBA" id="ARBA00022989"/>
    </source>
</evidence>
<evidence type="ECO:0000313" key="8">
    <source>
        <dbReference type="Proteomes" id="UP001275932"/>
    </source>
</evidence>
<keyword evidence="3 6" id="KW-0812">Transmembrane</keyword>
<gene>
    <name evidence="7" type="ORF">MOX91_03390</name>
</gene>